<accession>A0A2M8WV84</accession>
<dbReference type="Proteomes" id="UP000231586">
    <property type="component" value="Unassembled WGS sequence"/>
</dbReference>
<reference evidence="2 3" key="1">
    <citation type="submission" date="2017-11" db="EMBL/GenBank/DDBJ databases">
        <title>Genomic Encyclopedia of Archaeal and Bacterial Type Strains, Phase II (KMG-II): From Individual Species to Whole Genera.</title>
        <authorList>
            <person name="Goeker M."/>
        </authorList>
    </citation>
    <scope>NUCLEOTIDE SEQUENCE [LARGE SCALE GENOMIC DNA]</scope>
    <source>
        <strain evidence="2 3">DSM 22413</strain>
    </source>
</reference>
<dbReference type="EMBL" id="PGTZ01000006">
    <property type="protein sequence ID" value="PJI94833.1"/>
    <property type="molecule type" value="Genomic_DNA"/>
</dbReference>
<name>A0A2M8WV84_9MICO</name>
<evidence type="ECO:0000313" key="3">
    <source>
        <dbReference type="Proteomes" id="UP000231586"/>
    </source>
</evidence>
<dbReference type="RefSeq" id="WP_100348785.1">
    <property type="nucleotide sequence ID" value="NZ_PGTZ01000006.1"/>
</dbReference>
<proteinExistence type="predicted"/>
<dbReference type="Gene3D" id="3.30.750.24">
    <property type="entry name" value="STAS domain"/>
    <property type="match status" value="1"/>
</dbReference>
<dbReference type="Pfam" id="PF13466">
    <property type="entry name" value="STAS_2"/>
    <property type="match status" value="1"/>
</dbReference>
<organism evidence="2 3">
    <name type="scientific">Luteimicrobium subarcticum</name>
    <dbReference type="NCBI Taxonomy" id="620910"/>
    <lineage>
        <taxon>Bacteria</taxon>
        <taxon>Bacillati</taxon>
        <taxon>Actinomycetota</taxon>
        <taxon>Actinomycetes</taxon>
        <taxon>Micrococcales</taxon>
        <taxon>Luteimicrobium</taxon>
    </lineage>
</organism>
<dbReference type="InterPro" id="IPR002645">
    <property type="entry name" value="STAS_dom"/>
</dbReference>
<feature type="domain" description="STAS" evidence="1">
    <location>
        <begin position="9"/>
        <end position="113"/>
    </location>
</feature>
<dbReference type="AlphaFoldDB" id="A0A2M8WV84"/>
<dbReference type="OrthoDB" id="5145734at2"/>
<evidence type="ECO:0000259" key="1">
    <source>
        <dbReference type="PROSITE" id="PS50801"/>
    </source>
</evidence>
<keyword evidence="3" id="KW-1185">Reference proteome</keyword>
<evidence type="ECO:0000313" key="2">
    <source>
        <dbReference type="EMBL" id="PJI94833.1"/>
    </source>
</evidence>
<dbReference type="PROSITE" id="PS50801">
    <property type="entry name" value="STAS"/>
    <property type="match status" value="1"/>
</dbReference>
<dbReference type="InterPro" id="IPR036513">
    <property type="entry name" value="STAS_dom_sf"/>
</dbReference>
<sequence length="113" mass="11738">MTSTTPTPSTIEASESATGLRVRLSGEIDASLRPQASAVVSQVLARHDGIVVDASAVTFVDSSGMGFVLQLFGIGEQEGRDVVLLDPPTVVLDLLELVGVRDRVAVAYSAGAR</sequence>
<dbReference type="InterPro" id="IPR058548">
    <property type="entry name" value="MlaB-like_STAS"/>
</dbReference>
<protein>
    <submittedName>
        <fullName evidence="2">Anti-anti-sigma factor</fullName>
    </submittedName>
</protein>
<gene>
    <name evidence="2" type="ORF">CLV34_0681</name>
</gene>
<dbReference type="SUPFAM" id="SSF52091">
    <property type="entry name" value="SpoIIaa-like"/>
    <property type="match status" value="1"/>
</dbReference>
<dbReference type="CDD" id="cd07043">
    <property type="entry name" value="STAS_anti-anti-sigma_factors"/>
    <property type="match status" value="1"/>
</dbReference>
<comment type="caution">
    <text evidence="2">The sequence shown here is derived from an EMBL/GenBank/DDBJ whole genome shotgun (WGS) entry which is preliminary data.</text>
</comment>